<dbReference type="InterPro" id="IPR001406">
    <property type="entry name" value="PsdUridine_synth_TruA"/>
</dbReference>
<comment type="similarity">
    <text evidence="1 4 5">Belongs to the tRNA pseudouridine synthase TruA family.</text>
</comment>
<dbReference type="CDD" id="cd02570">
    <property type="entry name" value="PseudoU_synth_EcTruA"/>
    <property type="match status" value="1"/>
</dbReference>
<dbReference type="PIRSF" id="PIRSF001430">
    <property type="entry name" value="tRNA_psdUrid_synth"/>
    <property type="match status" value="1"/>
</dbReference>
<dbReference type="InterPro" id="IPR020095">
    <property type="entry name" value="PsdUridine_synth_TruA_C"/>
</dbReference>
<name>A0ABV8VAX5_9GAMM</name>
<dbReference type="PANTHER" id="PTHR11142">
    <property type="entry name" value="PSEUDOURIDYLATE SYNTHASE"/>
    <property type="match status" value="1"/>
</dbReference>
<sequence>MALPDGVRRVALAVEYHGAGFHGFQQQEAGVPTVQASLQLALSQVANEPITIACAGRTDASVHATHQIVHFDTRAQRSVKAWTAGVNANLPSGVSVKWAAEVPAAFHARFSARDRTYRYIIFNSPFRPALMADQLTWCKEPLDIELMQAGAKHLLGEHNFNAFRAAQCQARHPNREIKRIDLARRGNLIVMEISANAFLHHMVRNIAGVLMRVGKGWSEPAWVAEVLASQDRTKAAETAAPYGLYLVHVAYPELFEIPNMPPGPCFLAEKLGDFGR</sequence>
<keyword evidence="2 4" id="KW-0819">tRNA processing</keyword>
<feature type="binding site" evidence="4">
    <location>
        <position position="117"/>
    </location>
    <ligand>
        <name>substrate</name>
    </ligand>
</feature>
<dbReference type="RefSeq" id="WP_290263526.1">
    <property type="nucleotide sequence ID" value="NZ_JAUFQG010000004.1"/>
</dbReference>
<dbReference type="HAMAP" id="MF_00171">
    <property type="entry name" value="TruA"/>
    <property type="match status" value="1"/>
</dbReference>
<dbReference type="EMBL" id="JBHSCX010000021">
    <property type="protein sequence ID" value="MFC4364224.1"/>
    <property type="molecule type" value="Genomic_DNA"/>
</dbReference>
<organism evidence="7 8">
    <name type="scientific">Simiduia curdlanivorans</name>
    <dbReference type="NCBI Taxonomy" id="1492769"/>
    <lineage>
        <taxon>Bacteria</taxon>
        <taxon>Pseudomonadati</taxon>
        <taxon>Pseudomonadota</taxon>
        <taxon>Gammaproteobacteria</taxon>
        <taxon>Cellvibrionales</taxon>
        <taxon>Cellvibrionaceae</taxon>
        <taxon>Simiduia</taxon>
    </lineage>
</organism>
<dbReference type="InterPro" id="IPR020103">
    <property type="entry name" value="PsdUridine_synth_cat_dom_sf"/>
</dbReference>
<feature type="domain" description="Pseudouridine synthase I TruA alpha/beta" evidence="6">
    <location>
        <begin position="13"/>
        <end position="110"/>
    </location>
</feature>
<comment type="caution">
    <text evidence="7">The sequence shown here is derived from an EMBL/GenBank/DDBJ whole genome shotgun (WGS) entry which is preliminary data.</text>
</comment>
<evidence type="ECO:0000259" key="6">
    <source>
        <dbReference type="Pfam" id="PF01416"/>
    </source>
</evidence>
<keyword evidence="3 4" id="KW-0413">Isomerase</keyword>
<dbReference type="GO" id="GO:0160147">
    <property type="term" value="F:tRNA pseudouridine(38-40) synthase activity"/>
    <property type="evidence" value="ECO:0007669"/>
    <property type="project" value="UniProtKB-EC"/>
</dbReference>
<comment type="catalytic activity">
    <reaction evidence="4 5">
        <text>uridine(38/39/40) in tRNA = pseudouridine(38/39/40) in tRNA</text>
        <dbReference type="Rhea" id="RHEA:22376"/>
        <dbReference type="Rhea" id="RHEA-COMP:10085"/>
        <dbReference type="Rhea" id="RHEA-COMP:10087"/>
        <dbReference type="ChEBI" id="CHEBI:65314"/>
        <dbReference type="ChEBI" id="CHEBI:65315"/>
        <dbReference type="EC" id="5.4.99.12"/>
    </reaction>
</comment>
<dbReference type="Pfam" id="PF01416">
    <property type="entry name" value="PseudoU_synth_1"/>
    <property type="match status" value="2"/>
</dbReference>
<dbReference type="Gene3D" id="3.30.70.580">
    <property type="entry name" value="Pseudouridine synthase I, catalytic domain, N-terminal subdomain"/>
    <property type="match status" value="1"/>
</dbReference>
<dbReference type="SUPFAM" id="SSF55120">
    <property type="entry name" value="Pseudouridine synthase"/>
    <property type="match status" value="1"/>
</dbReference>
<comment type="function">
    <text evidence="4">Formation of pseudouridine at positions 38, 39 and 40 in the anticodon stem and loop of transfer RNAs.</text>
</comment>
<reference evidence="8" key="1">
    <citation type="journal article" date="2019" name="Int. J. Syst. Evol. Microbiol.">
        <title>The Global Catalogue of Microorganisms (GCM) 10K type strain sequencing project: providing services to taxonomists for standard genome sequencing and annotation.</title>
        <authorList>
            <consortium name="The Broad Institute Genomics Platform"/>
            <consortium name="The Broad Institute Genome Sequencing Center for Infectious Disease"/>
            <person name="Wu L."/>
            <person name="Ma J."/>
        </authorList>
    </citation>
    <scope>NUCLEOTIDE SEQUENCE [LARGE SCALE GENOMIC DNA]</scope>
    <source>
        <strain evidence="8">CECT 8570</strain>
    </source>
</reference>
<dbReference type="Proteomes" id="UP001595840">
    <property type="component" value="Unassembled WGS sequence"/>
</dbReference>
<gene>
    <name evidence="4 7" type="primary">truA</name>
    <name evidence="7" type="ORF">ACFOX3_18080</name>
</gene>
<evidence type="ECO:0000256" key="3">
    <source>
        <dbReference type="ARBA" id="ARBA00023235"/>
    </source>
</evidence>
<comment type="subunit">
    <text evidence="4">Homodimer.</text>
</comment>
<evidence type="ECO:0000256" key="5">
    <source>
        <dbReference type="RuleBase" id="RU003792"/>
    </source>
</evidence>
<comment type="caution">
    <text evidence="4">Lacks conserved residue(s) required for the propagation of feature annotation.</text>
</comment>
<evidence type="ECO:0000256" key="4">
    <source>
        <dbReference type="HAMAP-Rule" id="MF_00171"/>
    </source>
</evidence>
<evidence type="ECO:0000256" key="2">
    <source>
        <dbReference type="ARBA" id="ARBA00022694"/>
    </source>
</evidence>
<evidence type="ECO:0000313" key="8">
    <source>
        <dbReference type="Proteomes" id="UP001595840"/>
    </source>
</evidence>
<proteinExistence type="inferred from homology"/>
<evidence type="ECO:0000256" key="1">
    <source>
        <dbReference type="ARBA" id="ARBA00009375"/>
    </source>
</evidence>
<dbReference type="PANTHER" id="PTHR11142:SF0">
    <property type="entry name" value="TRNA PSEUDOURIDINE SYNTHASE-LIKE 1"/>
    <property type="match status" value="1"/>
</dbReference>
<protein>
    <recommendedName>
        <fullName evidence="4">tRNA pseudouridine synthase A</fullName>
        <ecNumber evidence="4">5.4.99.12</ecNumber>
    </recommendedName>
    <alternativeName>
        <fullName evidence="4">tRNA pseudouridine(38-40) synthase</fullName>
    </alternativeName>
    <alternativeName>
        <fullName evidence="4">tRNA pseudouridylate synthase I</fullName>
    </alternativeName>
    <alternativeName>
        <fullName evidence="4">tRNA-uridine isomerase I</fullName>
    </alternativeName>
</protein>
<dbReference type="EC" id="5.4.99.12" evidence="4"/>
<dbReference type="NCBIfam" id="TIGR00071">
    <property type="entry name" value="hisT_truA"/>
    <property type="match status" value="1"/>
</dbReference>
<keyword evidence="8" id="KW-1185">Reference proteome</keyword>
<evidence type="ECO:0000313" key="7">
    <source>
        <dbReference type="EMBL" id="MFC4364224.1"/>
    </source>
</evidence>
<feature type="domain" description="Pseudouridine synthase I TruA alpha/beta" evidence="6">
    <location>
        <begin position="151"/>
        <end position="252"/>
    </location>
</feature>
<feature type="active site" description="Nucleophile" evidence="4">
    <location>
        <position position="59"/>
    </location>
</feature>
<dbReference type="InterPro" id="IPR020097">
    <property type="entry name" value="PsdUridine_synth_TruA_a/b_dom"/>
</dbReference>
<accession>A0ABV8VAX5</accession>
<dbReference type="InterPro" id="IPR020094">
    <property type="entry name" value="TruA/RsuA/RluB/E/F_N"/>
</dbReference>
<dbReference type="Gene3D" id="3.30.70.660">
    <property type="entry name" value="Pseudouridine synthase I, catalytic domain, C-terminal subdomain"/>
    <property type="match status" value="1"/>
</dbReference>